<evidence type="ECO:0000259" key="7">
    <source>
        <dbReference type="Pfam" id="PF01619"/>
    </source>
</evidence>
<keyword evidence="5" id="KW-0285">Flavoprotein</keyword>
<dbReference type="Pfam" id="PF14850">
    <property type="entry name" value="Pro_dh-DNA_bdg"/>
    <property type="match status" value="1"/>
</dbReference>
<comment type="similarity">
    <text evidence="5">In the N-terminal section; belongs to the proline dehydrogenase family.</text>
</comment>
<keyword evidence="2 5" id="KW-0560">Oxidoreductase</keyword>
<evidence type="ECO:0000313" key="9">
    <source>
        <dbReference type="EMBL" id="UXY14205.1"/>
    </source>
</evidence>
<reference evidence="9" key="1">
    <citation type="submission" date="2022-10" db="EMBL/GenBank/DDBJ databases">
        <title>Chitiniphilus purpureus sp. nov., a novel chitin-degrading bacterium isolated from crawfish pond sediment.</title>
        <authorList>
            <person name="Li K."/>
        </authorList>
    </citation>
    <scope>NUCLEOTIDE SEQUENCE</scope>
    <source>
        <strain evidence="9">CD1</strain>
    </source>
</reference>
<comment type="similarity">
    <text evidence="5">In the C-terminal section; belongs to the aldehyde dehydrogenase family.</text>
</comment>
<keyword evidence="3 5" id="KW-0520">NAD</keyword>
<dbReference type="Gene3D" id="3.40.309.10">
    <property type="entry name" value="Aldehyde Dehydrogenase, Chain A, domain 2"/>
    <property type="match status" value="1"/>
</dbReference>
<evidence type="ECO:0000313" key="10">
    <source>
        <dbReference type="Proteomes" id="UP001061302"/>
    </source>
</evidence>
<organism evidence="9 10">
    <name type="scientific">Chitiniphilus purpureus</name>
    <dbReference type="NCBI Taxonomy" id="2981137"/>
    <lineage>
        <taxon>Bacteria</taxon>
        <taxon>Pseudomonadati</taxon>
        <taxon>Pseudomonadota</taxon>
        <taxon>Betaproteobacteria</taxon>
        <taxon>Neisseriales</taxon>
        <taxon>Chitinibacteraceae</taxon>
        <taxon>Chitiniphilus</taxon>
    </lineage>
</organism>
<sequence>MALVDSLSGAAPLVPGFTAPRHVSEARILRALLPLAHLSADERAFAEGQGQLLLESLREARRHGGGADALFAAFPLGTPAGRALLTLAEALLRIPDTATADQLIRDQLHAADWAHGERSPSLLVNLARVGLATAGSWSTSQPGETLVRFALKQALRRTAEHFVGGEGIAAALAKRQPGFLYSFDMLGEAALTQQDAERYAQAYANAITHLGRQGGATGATSPCGVSVKLSALHPRYEHRQWTQVQRALYPRLLALARMAREADLPFTIDAEESERTPLTLALFGRLLAEPTLSGWDGLGIAVQAYQKSALAQIDWLVETAATRRRRIVVRLVKGAYWDSEIKRAQLEAWPDYTVYTRKAHTDTSFLACARQLLAAADSVYPAFATHNVFSALALHAMAADRPLEFQCLYGMGEALYRQLAGHGIDRPCRVYTPVGAHAALLPYLVRRLLENGANQSFVHQLLVSENLADAQIDPVTASTAAIPGLPAPTHRPGHGAVAPGLDWSDDDAVAALHGDMAADRPPTVAAPLLGADPCMPAVAHALFNPARPYEAIGEMAASSARDVAAACHTAAGEAAAWAATPVARRAQMLDNAAALLIARRGALLSLLVREAGKTLPAALAEVREAVDFCHYYARQARQLWPGAAPTPLGPVAAISPWNFPLAIFVGQIAAALAAGNPVLAKPAAETPLIARLATELLHEAGIPRGALQYLPGGGEVGARLSADPHIRGVLFTGSLPAAQAIHAALAAGDPVRPLIAETGGVNAMVVDGSALAEQVVRDALVSAFDSAGQRCSALRLLCLPEETADGIIALLGDAMDELQVGDPAELASDLGPLISHGAKANVEQALQALADQGMRITRAPLAPRDGHFLAPALVEIDAPERLPGEIFGPVLAVLRYRRTELPLLLARLDALGYGLTLGIASRCPSLIKTVTQMVRVGNVYVNRNQIGAVVGHQPFGGERLSGTGPKAGGPWLLWRLVRDADPCALIPAAAPAVPHPALPALLQLAQAQPDGAALQQRIVGLFQRDLLSVEVTLPAVAGERNTLGYRARGTVLCLAATASERILQMACALATGNRVRIPAGTNLPAWPGSLAGQVSVVADPLHTAFDAVLWDGQHDPALPQRLAALPGPIRQPILPLSDGAYPLFRLLTEVTVTLNTAAVGGDAELLGGTP</sequence>
<keyword evidence="5" id="KW-0805">Transcription regulation</keyword>
<proteinExistence type="inferred from homology"/>
<keyword evidence="5" id="KW-0804">Transcription</keyword>
<feature type="domain" description="Aldehyde dehydrogenase" evidence="6">
    <location>
        <begin position="542"/>
        <end position="972"/>
    </location>
</feature>
<dbReference type="PANTHER" id="PTHR42862">
    <property type="entry name" value="DELTA-1-PYRROLINE-5-CARBOXYLATE DEHYDROGENASE 1, ISOFORM A-RELATED"/>
    <property type="match status" value="1"/>
</dbReference>
<evidence type="ECO:0000256" key="2">
    <source>
        <dbReference type="ARBA" id="ARBA00023002"/>
    </source>
</evidence>
<dbReference type="InterPro" id="IPR024089">
    <property type="entry name" value="PRODH_PutA_dom_I/II"/>
</dbReference>
<dbReference type="NCBIfam" id="TIGR01238">
    <property type="entry name" value="D1pyr5carbox3"/>
    <property type="match status" value="1"/>
</dbReference>
<dbReference type="GO" id="GO:0004657">
    <property type="term" value="F:proline dehydrogenase activity"/>
    <property type="evidence" value="ECO:0007669"/>
    <property type="project" value="UniProtKB-EC"/>
</dbReference>
<dbReference type="GO" id="GO:0003842">
    <property type="term" value="F:L-glutamate gamma-semialdehyde dehydrogenase activity"/>
    <property type="evidence" value="ECO:0007669"/>
    <property type="project" value="UniProtKB-EC"/>
</dbReference>
<keyword evidence="5" id="KW-0642">Proline metabolism</keyword>
<dbReference type="InterPro" id="IPR002872">
    <property type="entry name" value="Proline_DH_dom"/>
</dbReference>
<dbReference type="SUPFAM" id="SSF51730">
    <property type="entry name" value="FAD-linked oxidoreductase"/>
    <property type="match status" value="1"/>
</dbReference>
<dbReference type="InterPro" id="IPR016163">
    <property type="entry name" value="Ald_DH_C"/>
</dbReference>
<feature type="domain" description="Proline dehydrogenase PutA" evidence="8">
    <location>
        <begin position="68"/>
        <end position="163"/>
    </location>
</feature>
<keyword evidence="5" id="KW-0274">FAD</keyword>
<evidence type="ECO:0000256" key="1">
    <source>
        <dbReference type="ARBA" id="ARBA00004786"/>
    </source>
</evidence>
<dbReference type="Gene3D" id="3.40.605.10">
    <property type="entry name" value="Aldehyde Dehydrogenase, Chain A, domain 1"/>
    <property type="match status" value="1"/>
</dbReference>
<gene>
    <name evidence="9" type="primary">putA</name>
    <name evidence="9" type="ORF">N8I74_12855</name>
</gene>
<dbReference type="Gene3D" id="1.20.5.460">
    <property type="entry name" value="Single helix bin"/>
    <property type="match status" value="1"/>
</dbReference>
<comment type="catalytic activity">
    <reaction evidence="4 5">
        <text>L-glutamate 5-semialdehyde + NAD(+) + H2O = L-glutamate + NADH + 2 H(+)</text>
        <dbReference type="Rhea" id="RHEA:30235"/>
        <dbReference type="ChEBI" id="CHEBI:15377"/>
        <dbReference type="ChEBI" id="CHEBI:15378"/>
        <dbReference type="ChEBI" id="CHEBI:29985"/>
        <dbReference type="ChEBI" id="CHEBI:57540"/>
        <dbReference type="ChEBI" id="CHEBI:57945"/>
        <dbReference type="ChEBI" id="CHEBI:58066"/>
        <dbReference type="EC" id="1.2.1.88"/>
    </reaction>
</comment>
<dbReference type="InterPro" id="IPR016161">
    <property type="entry name" value="Ald_DH/histidinol_DH"/>
</dbReference>
<comment type="cofactor">
    <cofactor evidence="5">
        <name>FAD</name>
        <dbReference type="ChEBI" id="CHEBI:57692"/>
    </cofactor>
</comment>
<keyword evidence="5" id="KW-0238">DNA-binding</keyword>
<evidence type="ECO:0000256" key="3">
    <source>
        <dbReference type="ARBA" id="ARBA00023027"/>
    </source>
</evidence>
<dbReference type="InterPro" id="IPR029041">
    <property type="entry name" value="FAD-linked_oxidoreductase-like"/>
</dbReference>
<feature type="domain" description="Proline dehydrogenase" evidence="7">
    <location>
        <begin position="173"/>
        <end position="460"/>
    </location>
</feature>
<dbReference type="Gene3D" id="3.20.20.220">
    <property type="match status" value="1"/>
</dbReference>
<dbReference type="EMBL" id="CP106753">
    <property type="protein sequence ID" value="UXY14205.1"/>
    <property type="molecule type" value="Genomic_DNA"/>
</dbReference>
<dbReference type="InterPro" id="IPR015590">
    <property type="entry name" value="Aldehyde_DH_dom"/>
</dbReference>
<dbReference type="RefSeq" id="WP_263123505.1">
    <property type="nucleotide sequence ID" value="NZ_CP106753.1"/>
</dbReference>
<dbReference type="PIRSF" id="PIRSF000197">
    <property type="entry name" value="Bifunct_PutA"/>
    <property type="match status" value="1"/>
</dbReference>
<dbReference type="Proteomes" id="UP001061302">
    <property type="component" value="Chromosome"/>
</dbReference>
<dbReference type="InterPro" id="IPR016160">
    <property type="entry name" value="Ald_DH_CS_CYS"/>
</dbReference>
<dbReference type="InterPro" id="IPR005933">
    <property type="entry name" value="PutA_C"/>
</dbReference>
<keyword evidence="5" id="KW-0678">Repressor</keyword>
<dbReference type="PANTHER" id="PTHR42862:SF1">
    <property type="entry name" value="DELTA-1-PYRROLINE-5-CARBOXYLATE DEHYDROGENASE 2, ISOFORM A-RELATED"/>
    <property type="match status" value="1"/>
</dbReference>
<dbReference type="InterPro" id="IPR050485">
    <property type="entry name" value="Proline_metab_enzyme"/>
</dbReference>
<comment type="function">
    <text evidence="5">Oxidizes proline to glutamate for use as a carbon and nitrogen source.</text>
</comment>
<dbReference type="PROSITE" id="PS00070">
    <property type="entry name" value="ALDEHYDE_DEHYDR_CYS"/>
    <property type="match status" value="1"/>
</dbReference>
<keyword evidence="10" id="KW-1185">Reference proteome</keyword>
<evidence type="ECO:0000256" key="4">
    <source>
        <dbReference type="ARBA" id="ARBA00048142"/>
    </source>
</evidence>
<name>A0ABY6DIN2_9NEIS</name>
<dbReference type="EC" id="1.5.5.2" evidence="5"/>
<dbReference type="EC" id="1.2.1.88" evidence="5"/>
<dbReference type="SUPFAM" id="SSF81935">
    <property type="entry name" value="N-terminal domain of bifunctional PutA protein"/>
    <property type="match status" value="1"/>
</dbReference>
<evidence type="ECO:0000259" key="8">
    <source>
        <dbReference type="Pfam" id="PF14850"/>
    </source>
</evidence>
<comment type="pathway">
    <text evidence="1 5">Amino-acid degradation; L-proline degradation into L-glutamate; L-glutamate from L-proline: step 2/2.</text>
</comment>
<dbReference type="InterPro" id="IPR024082">
    <property type="entry name" value="PRODH_PutA_dom_II"/>
</dbReference>
<evidence type="ECO:0000256" key="5">
    <source>
        <dbReference type="PIRNR" id="PIRNR000197"/>
    </source>
</evidence>
<dbReference type="NCBIfam" id="NF008869">
    <property type="entry name" value="PRK11904.1"/>
    <property type="match status" value="1"/>
</dbReference>
<comment type="pathway">
    <text evidence="5">Amino-acid degradation; L-proline degradation into L-glutamate; L-glutamate from L-proline: step 1/2.</text>
</comment>
<dbReference type="Pfam" id="PF01619">
    <property type="entry name" value="Pro_dh"/>
    <property type="match status" value="1"/>
</dbReference>
<dbReference type="SUPFAM" id="SSF53720">
    <property type="entry name" value="ALDH-like"/>
    <property type="match status" value="1"/>
</dbReference>
<dbReference type="InterPro" id="IPR016162">
    <property type="entry name" value="Ald_DH_N"/>
</dbReference>
<dbReference type="Pfam" id="PF00171">
    <property type="entry name" value="Aldedh"/>
    <property type="match status" value="1"/>
</dbReference>
<comment type="catalytic activity">
    <reaction evidence="5">
        <text>L-proline + a quinone = (S)-1-pyrroline-5-carboxylate + a quinol + H(+)</text>
        <dbReference type="Rhea" id="RHEA:23784"/>
        <dbReference type="ChEBI" id="CHEBI:15378"/>
        <dbReference type="ChEBI" id="CHEBI:17388"/>
        <dbReference type="ChEBI" id="CHEBI:24646"/>
        <dbReference type="ChEBI" id="CHEBI:60039"/>
        <dbReference type="ChEBI" id="CHEBI:132124"/>
        <dbReference type="EC" id="1.5.5.2"/>
    </reaction>
</comment>
<accession>A0ABY6DIN2</accession>
<protein>
    <recommendedName>
        <fullName evidence="5">Bifunctional protein PutA</fullName>
    </recommendedName>
    <domain>
        <recommendedName>
            <fullName evidence="5">Proline dehydrogenase</fullName>
            <ecNumber evidence="5">1.5.5.2</ecNumber>
        </recommendedName>
        <alternativeName>
            <fullName evidence="5">Proline oxidase</fullName>
        </alternativeName>
    </domain>
    <domain>
        <recommendedName>
            <fullName evidence="5">Delta-1-pyrroline-5-carboxylate dehydrogenase</fullName>
            <shortName evidence="5">P5C dehydrogenase</shortName>
            <ecNumber evidence="5">1.2.1.88</ecNumber>
        </recommendedName>
        <alternativeName>
            <fullName evidence="5">L-glutamate gamma-semialdehyde dehydrogenase</fullName>
        </alternativeName>
    </domain>
</protein>
<dbReference type="InterPro" id="IPR025703">
    <property type="entry name" value="Bifunct_PutA"/>
</dbReference>
<evidence type="ECO:0000259" key="6">
    <source>
        <dbReference type="Pfam" id="PF00171"/>
    </source>
</evidence>